<name>A0A926NQX5_9SPHI</name>
<dbReference type="Proteomes" id="UP000619078">
    <property type="component" value="Unassembled WGS sequence"/>
</dbReference>
<feature type="domain" description="LUD" evidence="1">
    <location>
        <begin position="36"/>
        <end position="193"/>
    </location>
</feature>
<accession>A0A926NQX5</accession>
<keyword evidence="3" id="KW-1185">Reference proteome</keyword>
<dbReference type="RefSeq" id="WP_191164117.1">
    <property type="nucleotide sequence ID" value="NZ_JACWMX010000006.1"/>
</dbReference>
<dbReference type="EMBL" id="JACWMX010000006">
    <property type="protein sequence ID" value="MBD1394366.1"/>
    <property type="molecule type" value="Genomic_DNA"/>
</dbReference>
<evidence type="ECO:0000259" key="1">
    <source>
        <dbReference type="Pfam" id="PF02589"/>
    </source>
</evidence>
<dbReference type="InterPro" id="IPR024185">
    <property type="entry name" value="FTHF_cligase-like_sf"/>
</dbReference>
<reference evidence="2" key="1">
    <citation type="submission" date="2020-09" db="EMBL/GenBank/DDBJ databases">
        <title>Novel species of Mucilaginibacter isolated from a glacier on the Tibetan Plateau.</title>
        <authorList>
            <person name="Liu Q."/>
            <person name="Xin Y.-H."/>
        </authorList>
    </citation>
    <scope>NUCLEOTIDE SEQUENCE</scope>
    <source>
        <strain evidence="2">ZB1P21</strain>
    </source>
</reference>
<sequence length="197" mass="21419">MTSREKILAAVQANQPDLTALPDLSGFDGQAFGSLAQFAEVLTAVGGKIFHVANYAAIIKIILAQYGSGVRIVTQLEELKKLTRDNLESLSQIHDLHDVEVAIIAARFGVAENGAVWITEEEMQHRVVPFIAQHLAVIIHEDAIVPTMHQAYDRIANTTYNFGTFIAGPSKTADIEQSLVIGAHGPRSMTVFVLKNS</sequence>
<dbReference type="InterPro" id="IPR037171">
    <property type="entry name" value="NagB/RpiA_transferase-like"/>
</dbReference>
<organism evidence="2 3">
    <name type="scientific">Mucilaginibacter glaciei</name>
    <dbReference type="NCBI Taxonomy" id="2772109"/>
    <lineage>
        <taxon>Bacteria</taxon>
        <taxon>Pseudomonadati</taxon>
        <taxon>Bacteroidota</taxon>
        <taxon>Sphingobacteriia</taxon>
        <taxon>Sphingobacteriales</taxon>
        <taxon>Sphingobacteriaceae</taxon>
        <taxon>Mucilaginibacter</taxon>
    </lineage>
</organism>
<dbReference type="SUPFAM" id="SSF100950">
    <property type="entry name" value="NagB/RpiA/CoA transferase-like"/>
    <property type="match status" value="1"/>
</dbReference>
<evidence type="ECO:0000313" key="3">
    <source>
        <dbReference type="Proteomes" id="UP000619078"/>
    </source>
</evidence>
<dbReference type="AlphaFoldDB" id="A0A926NQX5"/>
<proteinExistence type="predicted"/>
<dbReference type="InterPro" id="IPR003741">
    <property type="entry name" value="LUD_dom"/>
</dbReference>
<dbReference type="Pfam" id="PF02589">
    <property type="entry name" value="LUD_dom"/>
    <property type="match status" value="1"/>
</dbReference>
<dbReference type="PANTHER" id="PTHR43682:SF1">
    <property type="entry name" value="LACTATE UTILIZATION PROTEIN C"/>
    <property type="match status" value="1"/>
</dbReference>
<dbReference type="Gene3D" id="3.40.50.10420">
    <property type="entry name" value="NagB/RpiA/CoA transferase-like"/>
    <property type="match status" value="1"/>
</dbReference>
<protein>
    <submittedName>
        <fullName evidence="2">LUD domain-containing protein</fullName>
    </submittedName>
</protein>
<comment type="caution">
    <text evidence="2">The sequence shown here is derived from an EMBL/GenBank/DDBJ whole genome shotgun (WGS) entry which is preliminary data.</text>
</comment>
<dbReference type="PANTHER" id="PTHR43682">
    <property type="entry name" value="LACTATE UTILIZATION PROTEIN C"/>
    <property type="match status" value="1"/>
</dbReference>
<evidence type="ECO:0000313" key="2">
    <source>
        <dbReference type="EMBL" id="MBD1394366.1"/>
    </source>
</evidence>
<gene>
    <name evidence="2" type="ORF">IDJ76_14755</name>
</gene>